<name>A0A316VM07_9BASI</name>
<dbReference type="RefSeq" id="XP_025358652.1">
    <property type="nucleotide sequence ID" value="XM_025495766.1"/>
</dbReference>
<evidence type="ECO:0000313" key="10">
    <source>
        <dbReference type="EMBL" id="PWN38350.1"/>
    </source>
</evidence>
<dbReference type="PANTHER" id="PTHR31586">
    <property type="entry name" value="CYTOCHROME C OXIDASE PROTEIN 20"/>
    <property type="match status" value="1"/>
</dbReference>
<evidence type="ECO:0000256" key="6">
    <source>
        <dbReference type="ARBA" id="ARBA00022989"/>
    </source>
</evidence>
<keyword evidence="6 9" id="KW-1133">Transmembrane helix</keyword>
<dbReference type="GO" id="GO:0005743">
    <property type="term" value="C:mitochondrial inner membrane"/>
    <property type="evidence" value="ECO:0007669"/>
    <property type="project" value="UniProtKB-SubCell"/>
</dbReference>
<accession>A0A316VM07</accession>
<comment type="similarity">
    <text evidence="2">Belongs to the COX20 family.</text>
</comment>
<evidence type="ECO:0000256" key="9">
    <source>
        <dbReference type="SAM" id="Phobius"/>
    </source>
</evidence>
<proteinExistence type="inferred from homology"/>
<dbReference type="GO" id="GO:0033617">
    <property type="term" value="P:mitochondrial respiratory chain complex IV assembly"/>
    <property type="evidence" value="ECO:0007669"/>
    <property type="project" value="InterPro"/>
</dbReference>
<keyword evidence="4 9" id="KW-0812">Transmembrane</keyword>
<dbReference type="EMBL" id="KZ819602">
    <property type="protein sequence ID" value="PWN38350.1"/>
    <property type="molecule type" value="Genomic_DNA"/>
</dbReference>
<reference evidence="10 11" key="1">
    <citation type="journal article" date="2018" name="Mol. Biol. Evol.">
        <title>Broad Genomic Sampling Reveals a Smut Pathogenic Ancestry of the Fungal Clade Ustilaginomycotina.</title>
        <authorList>
            <person name="Kijpornyongpan T."/>
            <person name="Mondo S.J."/>
            <person name="Barry K."/>
            <person name="Sandor L."/>
            <person name="Lee J."/>
            <person name="Lipzen A."/>
            <person name="Pangilinan J."/>
            <person name="LaButti K."/>
            <person name="Hainaut M."/>
            <person name="Henrissat B."/>
            <person name="Grigoriev I.V."/>
            <person name="Spatafora J.W."/>
            <person name="Aime M.C."/>
        </authorList>
    </citation>
    <scope>NUCLEOTIDE SEQUENCE [LARGE SCALE GENOMIC DNA]</scope>
    <source>
        <strain evidence="10 11">MCA 3882</strain>
    </source>
</reference>
<evidence type="ECO:0000256" key="3">
    <source>
        <dbReference type="ARBA" id="ARBA00017689"/>
    </source>
</evidence>
<keyword evidence="5" id="KW-0999">Mitochondrion inner membrane</keyword>
<protein>
    <recommendedName>
        <fullName evidence="3">Cytochrome c oxidase assembly protein COX20, mitochondrial</fullName>
    </recommendedName>
</protein>
<keyword evidence="7" id="KW-0496">Mitochondrion</keyword>
<keyword evidence="11" id="KW-1185">Reference proteome</keyword>
<dbReference type="AlphaFoldDB" id="A0A316VM07"/>
<gene>
    <name evidence="10" type="ORF">FA14DRAFT_105997</name>
</gene>
<dbReference type="GeneID" id="37017547"/>
<sequence>GKIPCERNSLLLGIGTGGIVFAVGMIARRGLRSSSNWGVGASVFVTLASFETCRSARKAEAKRMKVIVEDFQRKRG</sequence>
<feature type="non-terminal residue" evidence="10">
    <location>
        <position position="76"/>
    </location>
</feature>
<dbReference type="InParanoid" id="A0A316VM07"/>
<dbReference type="Proteomes" id="UP000245771">
    <property type="component" value="Unassembled WGS sequence"/>
</dbReference>
<evidence type="ECO:0000256" key="2">
    <source>
        <dbReference type="ARBA" id="ARBA00009575"/>
    </source>
</evidence>
<evidence type="ECO:0000256" key="1">
    <source>
        <dbReference type="ARBA" id="ARBA00004273"/>
    </source>
</evidence>
<feature type="transmembrane region" description="Helical" evidence="9">
    <location>
        <begin position="12"/>
        <end position="31"/>
    </location>
</feature>
<evidence type="ECO:0000313" key="11">
    <source>
        <dbReference type="Proteomes" id="UP000245771"/>
    </source>
</evidence>
<evidence type="ECO:0000256" key="8">
    <source>
        <dbReference type="ARBA" id="ARBA00023136"/>
    </source>
</evidence>
<keyword evidence="8 9" id="KW-0472">Membrane</keyword>
<comment type="subcellular location">
    <subcellularLocation>
        <location evidence="1">Mitochondrion inner membrane</location>
    </subcellularLocation>
</comment>
<organism evidence="10 11">
    <name type="scientific">Meira miltonrushii</name>
    <dbReference type="NCBI Taxonomy" id="1280837"/>
    <lineage>
        <taxon>Eukaryota</taxon>
        <taxon>Fungi</taxon>
        <taxon>Dikarya</taxon>
        <taxon>Basidiomycota</taxon>
        <taxon>Ustilaginomycotina</taxon>
        <taxon>Exobasidiomycetes</taxon>
        <taxon>Exobasidiales</taxon>
        <taxon>Brachybasidiaceae</taxon>
        <taxon>Meira</taxon>
    </lineage>
</organism>
<evidence type="ECO:0000256" key="5">
    <source>
        <dbReference type="ARBA" id="ARBA00022792"/>
    </source>
</evidence>
<dbReference type="Pfam" id="PF12597">
    <property type="entry name" value="Cox20"/>
    <property type="match status" value="1"/>
</dbReference>
<evidence type="ECO:0000256" key="4">
    <source>
        <dbReference type="ARBA" id="ARBA00022692"/>
    </source>
</evidence>
<feature type="non-terminal residue" evidence="10">
    <location>
        <position position="1"/>
    </location>
</feature>
<evidence type="ECO:0000256" key="7">
    <source>
        <dbReference type="ARBA" id="ARBA00023128"/>
    </source>
</evidence>
<dbReference type="OrthoDB" id="14603at2759"/>
<dbReference type="PANTHER" id="PTHR31586:SF1">
    <property type="entry name" value="CYTOCHROME C OXIDASE ASSEMBLY PROTEIN COX20, MITOCHONDRIAL"/>
    <property type="match status" value="1"/>
</dbReference>
<dbReference type="InterPro" id="IPR022533">
    <property type="entry name" value="Cox20"/>
</dbReference>